<gene>
    <name evidence="2" type="ORF">AXE80_09320</name>
</gene>
<dbReference type="EMBL" id="CP014224">
    <property type="protein sequence ID" value="ANW96468.1"/>
    <property type="molecule type" value="Genomic_DNA"/>
</dbReference>
<feature type="transmembrane region" description="Helical" evidence="1">
    <location>
        <begin position="109"/>
        <end position="131"/>
    </location>
</feature>
<evidence type="ECO:0000256" key="1">
    <source>
        <dbReference type="SAM" id="Phobius"/>
    </source>
</evidence>
<dbReference type="InterPro" id="IPR046513">
    <property type="entry name" value="DUF6691"/>
</dbReference>
<evidence type="ECO:0000313" key="3">
    <source>
        <dbReference type="Proteomes" id="UP000092967"/>
    </source>
</evidence>
<keyword evidence="3" id="KW-1185">Reference proteome</keyword>
<accession>A0A1B1Y6U3</accession>
<feature type="transmembrane region" description="Helical" evidence="1">
    <location>
        <begin position="82"/>
        <end position="103"/>
    </location>
</feature>
<keyword evidence="1" id="KW-1133">Transmembrane helix</keyword>
<dbReference type="STRING" id="1790137.AXE80_09320"/>
<feature type="transmembrane region" description="Helical" evidence="1">
    <location>
        <begin position="38"/>
        <end position="57"/>
    </location>
</feature>
<sequence>MKNLAYISIGVLFGITMYKSEAASWFRIYEMFNFQAFHMYGIIGVAVVLGLIIMQLLKKYQVKTFFGVPIIIDDKEKSFKRYFYGGIIFGLGWALAGACPGPMFTLVGAGFYSLLIVIAFAVFGTYIYGVIKDKLPH</sequence>
<protein>
    <submittedName>
        <fullName evidence="2">Transporter</fullName>
    </submittedName>
</protein>
<proteinExistence type="predicted"/>
<evidence type="ECO:0000313" key="2">
    <source>
        <dbReference type="EMBL" id="ANW96468.1"/>
    </source>
</evidence>
<name>A0A1B1Y6U3_9FLAO</name>
<dbReference type="KEGG" id="wfu:AXE80_09320"/>
<keyword evidence="1" id="KW-0812">Transmembrane</keyword>
<dbReference type="OrthoDB" id="9790409at2"/>
<dbReference type="AlphaFoldDB" id="A0A1B1Y6U3"/>
<dbReference type="Proteomes" id="UP000092967">
    <property type="component" value="Chromosome"/>
</dbReference>
<keyword evidence="1" id="KW-0472">Membrane</keyword>
<dbReference type="Pfam" id="PF20398">
    <property type="entry name" value="DUF6691"/>
    <property type="match status" value="1"/>
</dbReference>
<organism evidence="2 3">
    <name type="scientific">Wenyingzhuangia fucanilytica</name>
    <dbReference type="NCBI Taxonomy" id="1790137"/>
    <lineage>
        <taxon>Bacteria</taxon>
        <taxon>Pseudomonadati</taxon>
        <taxon>Bacteroidota</taxon>
        <taxon>Flavobacteriia</taxon>
        <taxon>Flavobacteriales</taxon>
        <taxon>Flavobacteriaceae</taxon>
        <taxon>Wenyingzhuangia</taxon>
    </lineage>
</organism>
<reference evidence="2 3" key="1">
    <citation type="submission" date="2016-02" db="EMBL/GenBank/DDBJ databases">
        <authorList>
            <person name="Wen L."/>
            <person name="He K."/>
            <person name="Yang H."/>
        </authorList>
    </citation>
    <scope>NUCLEOTIDE SEQUENCE [LARGE SCALE GENOMIC DNA]</scope>
    <source>
        <strain evidence="2 3">CZ1127</strain>
    </source>
</reference>
<dbReference type="RefSeq" id="WP_068826617.1">
    <property type="nucleotide sequence ID" value="NZ_CP014224.1"/>
</dbReference>